<organism evidence="8 9">
    <name type="scientific">Thermodesulfovibrio aggregans</name>
    <dbReference type="NCBI Taxonomy" id="86166"/>
    <lineage>
        <taxon>Bacteria</taxon>
        <taxon>Pseudomonadati</taxon>
        <taxon>Nitrospirota</taxon>
        <taxon>Thermodesulfovibrionia</taxon>
        <taxon>Thermodesulfovibrionales</taxon>
        <taxon>Thermodesulfovibrionaceae</taxon>
        <taxon>Thermodesulfovibrio</taxon>
    </lineage>
</organism>
<dbReference type="GO" id="GO:0022625">
    <property type="term" value="C:cytosolic large ribosomal subunit"/>
    <property type="evidence" value="ECO:0007669"/>
    <property type="project" value="TreeGrafter"/>
</dbReference>
<evidence type="ECO:0000256" key="2">
    <source>
        <dbReference type="ARBA" id="ARBA00022980"/>
    </source>
</evidence>
<dbReference type="InterPro" id="IPR036227">
    <property type="entry name" value="Ribosomal_uL15/eL18_sf"/>
</dbReference>
<dbReference type="GO" id="GO:0019843">
    <property type="term" value="F:rRNA binding"/>
    <property type="evidence" value="ECO:0007669"/>
    <property type="project" value="UniProtKB-UniRule"/>
</dbReference>
<reference evidence="8 9" key="1">
    <citation type="submission" date="2018-01" db="EMBL/GenBank/DDBJ databases">
        <title>Metagenomic assembled genomes from two thermal pools in the Uzon Caldera, Kamchatka, Russia.</title>
        <authorList>
            <person name="Wilkins L."/>
            <person name="Ettinger C."/>
        </authorList>
    </citation>
    <scope>NUCLEOTIDE SEQUENCE [LARGE SCALE GENOMIC DNA]</scope>
    <source>
        <strain evidence="8">ZAV-04</strain>
    </source>
</reference>
<feature type="region of interest" description="Disordered" evidence="6">
    <location>
        <begin position="1"/>
        <end position="61"/>
    </location>
</feature>
<dbReference type="EMBL" id="PNIO01000036">
    <property type="protein sequence ID" value="PMP70886.1"/>
    <property type="molecule type" value="Genomic_DNA"/>
</dbReference>
<dbReference type="Gene3D" id="3.100.10.10">
    <property type="match status" value="1"/>
</dbReference>
<evidence type="ECO:0000313" key="8">
    <source>
        <dbReference type="EMBL" id="PMP70886.1"/>
    </source>
</evidence>
<dbReference type="SUPFAM" id="SSF52080">
    <property type="entry name" value="Ribosomal proteins L15p and L18e"/>
    <property type="match status" value="1"/>
</dbReference>
<comment type="subunit">
    <text evidence="4">Part of the 50S ribosomal subunit.</text>
</comment>
<sequence>MKINELKPAPGSKKRVKRIGRGLGSGHGRYSTKGLKGQKSRSGGAKGAGFEGGQMPLQRRVPKRGFSNAPFRKEYAVVNLKDLNKIIDEVDVITPEILLQKGIVKKLKDGIKILANGEIKKPVTIKTHAISKAALQKIESIGGKVEVI</sequence>
<dbReference type="PROSITE" id="PS00475">
    <property type="entry name" value="RIBOSOMAL_L15"/>
    <property type="match status" value="1"/>
</dbReference>
<name>A0A2J6WKH0_9BACT</name>
<dbReference type="GO" id="GO:0006412">
    <property type="term" value="P:translation"/>
    <property type="evidence" value="ECO:0007669"/>
    <property type="project" value="UniProtKB-UniRule"/>
</dbReference>
<keyword evidence="4" id="KW-0694">RNA-binding</keyword>
<keyword evidence="3 4" id="KW-0687">Ribonucleoprotein</keyword>
<keyword evidence="4" id="KW-0699">rRNA-binding</keyword>
<gene>
    <name evidence="4" type="primary">rplO</name>
    <name evidence="8" type="ORF">C0186_04515</name>
</gene>
<evidence type="ECO:0000256" key="6">
    <source>
        <dbReference type="SAM" id="MobiDB-lite"/>
    </source>
</evidence>
<accession>A0A2J6WKH0</accession>
<dbReference type="PANTHER" id="PTHR12934:SF11">
    <property type="entry name" value="LARGE RIBOSOMAL SUBUNIT PROTEIN UL15M"/>
    <property type="match status" value="1"/>
</dbReference>
<feature type="domain" description="Large ribosomal subunit protein uL15/eL18" evidence="7">
    <location>
        <begin position="77"/>
        <end position="146"/>
    </location>
</feature>
<keyword evidence="2 4" id="KW-0689">Ribosomal protein</keyword>
<comment type="function">
    <text evidence="4">Binds to the 23S rRNA.</text>
</comment>
<evidence type="ECO:0000256" key="1">
    <source>
        <dbReference type="ARBA" id="ARBA00007320"/>
    </source>
</evidence>
<dbReference type="PANTHER" id="PTHR12934">
    <property type="entry name" value="50S RIBOSOMAL PROTEIN L15"/>
    <property type="match status" value="1"/>
</dbReference>
<protein>
    <recommendedName>
        <fullName evidence="4">Large ribosomal subunit protein uL15</fullName>
    </recommendedName>
</protein>
<dbReference type="Proteomes" id="UP000242288">
    <property type="component" value="Unassembled WGS sequence"/>
</dbReference>
<dbReference type="InterPro" id="IPR005749">
    <property type="entry name" value="Ribosomal_uL15_bac-type"/>
</dbReference>
<proteinExistence type="inferred from homology"/>
<dbReference type="NCBIfam" id="TIGR01071">
    <property type="entry name" value="rplO_bact"/>
    <property type="match status" value="1"/>
</dbReference>
<dbReference type="InterPro" id="IPR030878">
    <property type="entry name" value="Ribosomal_uL15"/>
</dbReference>
<dbReference type="GO" id="GO:0003735">
    <property type="term" value="F:structural constituent of ribosome"/>
    <property type="evidence" value="ECO:0007669"/>
    <property type="project" value="InterPro"/>
</dbReference>
<evidence type="ECO:0000259" key="7">
    <source>
        <dbReference type="Pfam" id="PF00828"/>
    </source>
</evidence>
<dbReference type="HAMAP" id="MF_01341">
    <property type="entry name" value="Ribosomal_uL15"/>
    <property type="match status" value="1"/>
</dbReference>
<evidence type="ECO:0000313" key="9">
    <source>
        <dbReference type="Proteomes" id="UP000242288"/>
    </source>
</evidence>
<comment type="caution">
    <text evidence="8">The sequence shown here is derived from an EMBL/GenBank/DDBJ whole genome shotgun (WGS) entry which is preliminary data.</text>
</comment>
<evidence type="ECO:0000256" key="5">
    <source>
        <dbReference type="RuleBase" id="RU003888"/>
    </source>
</evidence>
<dbReference type="AlphaFoldDB" id="A0A2J6WKH0"/>
<evidence type="ECO:0000256" key="3">
    <source>
        <dbReference type="ARBA" id="ARBA00023274"/>
    </source>
</evidence>
<comment type="similarity">
    <text evidence="1 4 5">Belongs to the universal ribosomal protein uL15 family.</text>
</comment>
<evidence type="ECO:0000256" key="4">
    <source>
        <dbReference type="HAMAP-Rule" id="MF_01341"/>
    </source>
</evidence>
<dbReference type="InterPro" id="IPR021131">
    <property type="entry name" value="Ribosomal_uL15/eL18"/>
</dbReference>
<dbReference type="Pfam" id="PF00828">
    <property type="entry name" value="Ribosomal_L27A"/>
    <property type="match status" value="1"/>
</dbReference>
<dbReference type="InterPro" id="IPR001196">
    <property type="entry name" value="Ribosomal_uL15_CS"/>
</dbReference>